<name>A0A2G9I0H9_9LAMI</name>
<accession>A0A2G9I0H9</accession>
<keyword evidence="3" id="KW-1185">Reference proteome</keyword>
<evidence type="ECO:0000313" key="3">
    <source>
        <dbReference type="Proteomes" id="UP000231279"/>
    </source>
</evidence>
<sequence length="187" mass="19878">MDHGSAPRPGSGNAVVGQTSALQTALPRKEAVSDSQVHQRKGIIYMISGGPTVGDSNRARRAHARQKVAKIPRLEVNVIEPVSVAPIIQFSSVDLEGVDCPHQDALVITITVANYDVARVFVDYGSSMDLGPVKMEPVQTALVDFAGESVQPLGQIMLPLTLGKGADAKTTMVRFLIVDTSSAYNVI</sequence>
<dbReference type="AlphaFoldDB" id="A0A2G9I0H9"/>
<dbReference type="Proteomes" id="UP000231279">
    <property type="component" value="Unassembled WGS sequence"/>
</dbReference>
<organism evidence="2 3">
    <name type="scientific">Handroanthus impetiginosus</name>
    <dbReference type="NCBI Taxonomy" id="429701"/>
    <lineage>
        <taxon>Eukaryota</taxon>
        <taxon>Viridiplantae</taxon>
        <taxon>Streptophyta</taxon>
        <taxon>Embryophyta</taxon>
        <taxon>Tracheophyta</taxon>
        <taxon>Spermatophyta</taxon>
        <taxon>Magnoliopsida</taxon>
        <taxon>eudicotyledons</taxon>
        <taxon>Gunneridae</taxon>
        <taxon>Pentapetalae</taxon>
        <taxon>asterids</taxon>
        <taxon>lamiids</taxon>
        <taxon>Lamiales</taxon>
        <taxon>Bignoniaceae</taxon>
        <taxon>Crescentiina</taxon>
        <taxon>Tabebuia alliance</taxon>
        <taxon>Handroanthus</taxon>
    </lineage>
</organism>
<comment type="caution">
    <text evidence="2">The sequence shown here is derived from an EMBL/GenBank/DDBJ whole genome shotgun (WGS) entry which is preliminary data.</text>
</comment>
<dbReference type="STRING" id="429701.A0A2G9I0H9"/>
<dbReference type="PANTHER" id="PTHR33240:SF15">
    <property type="entry name" value="GAG-PRO-LIKE PROTEIN"/>
    <property type="match status" value="1"/>
</dbReference>
<evidence type="ECO:0000313" key="2">
    <source>
        <dbReference type="EMBL" id="PIN23090.1"/>
    </source>
</evidence>
<dbReference type="OrthoDB" id="913705at2759"/>
<dbReference type="EMBL" id="NKXS01000632">
    <property type="protein sequence ID" value="PIN23090.1"/>
    <property type="molecule type" value="Genomic_DNA"/>
</dbReference>
<gene>
    <name evidence="2" type="ORF">CDL12_04191</name>
</gene>
<evidence type="ECO:0000256" key="1">
    <source>
        <dbReference type="SAM" id="MobiDB-lite"/>
    </source>
</evidence>
<reference evidence="3" key="1">
    <citation type="journal article" date="2018" name="Gigascience">
        <title>Genome assembly of the Pink Ipe (Handroanthus impetiginosus, Bignoniaceae), a highly valued, ecologically keystone Neotropical timber forest tree.</title>
        <authorList>
            <person name="Silva-Junior O.B."/>
            <person name="Grattapaglia D."/>
            <person name="Novaes E."/>
            <person name="Collevatti R.G."/>
        </authorList>
    </citation>
    <scope>NUCLEOTIDE SEQUENCE [LARGE SCALE GENOMIC DNA]</scope>
    <source>
        <strain evidence="3">cv. UFG-1</strain>
    </source>
</reference>
<proteinExistence type="predicted"/>
<feature type="region of interest" description="Disordered" evidence="1">
    <location>
        <begin position="1"/>
        <end position="20"/>
    </location>
</feature>
<protein>
    <submittedName>
        <fullName evidence="2">Uncharacterized protein</fullName>
    </submittedName>
</protein>
<dbReference type="PANTHER" id="PTHR33240">
    <property type="entry name" value="OS08G0508500 PROTEIN"/>
    <property type="match status" value="1"/>
</dbReference>